<dbReference type="InterPro" id="IPR050235">
    <property type="entry name" value="CK1_Ser-Thr_kinase"/>
</dbReference>
<dbReference type="InterPro" id="IPR008271">
    <property type="entry name" value="Ser/Thr_kinase_AS"/>
</dbReference>
<evidence type="ECO:0000256" key="1">
    <source>
        <dbReference type="ARBA" id="ARBA00012513"/>
    </source>
</evidence>
<dbReference type="GO" id="GO:0004674">
    <property type="term" value="F:protein serine/threonine kinase activity"/>
    <property type="evidence" value="ECO:0007669"/>
    <property type="project" value="UniProtKB-KW"/>
</dbReference>
<evidence type="ECO:0000313" key="7">
    <source>
        <dbReference type="EMBL" id="MFH4979003.1"/>
    </source>
</evidence>
<reference evidence="7 8" key="1">
    <citation type="submission" date="2024-08" db="EMBL/GenBank/DDBJ databases">
        <title>Gnathostoma spinigerum genome.</title>
        <authorList>
            <person name="Gonzalez-Bertolin B."/>
            <person name="Monzon S."/>
            <person name="Zaballos A."/>
            <person name="Jimenez P."/>
            <person name="Dekumyoy P."/>
            <person name="Varona S."/>
            <person name="Cuesta I."/>
            <person name="Sumanam S."/>
            <person name="Adisakwattana P."/>
            <person name="Gasser R.B."/>
            <person name="Hernandez-Gonzalez A."/>
            <person name="Young N.D."/>
            <person name="Perteguer M.J."/>
        </authorList>
    </citation>
    <scope>NUCLEOTIDE SEQUENCE [LARGE SCALE GENOMIC DNA]</scope>
    <source>
        <strain evidence="7">AL3</strain>
        <tissue evidence="7">Liver</tissue>
    </source>
</reference>
<dbReference type="InterPro" id="IPR017441">
    <property type="entry name" value="Protein_kinase_ATP_BS"/>
</dbReference>
<evidence type="ECO:0000259" key="6">
    <source>
        <dbReference type="PROSITE" id="PS50011"/>
    </source>
</evidence>
<sequence length="317" mass="36239">MGTAKTQQTERVADLLSQDEIIGGRYLVVSKLGQGAFGQIFMGRDKNTSTEVAIKTEPHYDGNPCNDPRRLILEKNVLIALRSVCHIPLIYACGKTKKQYHYIVMQLLGRNLTDLRKERDEKKFSAKTAFRAAIQIIYALKALHEVGYVHRDVKPSNCCTGIGRRIRTVYLIDFGMCRRIITKDGKRRPLREKCEFRGTIRYATLEVLRTGECGPCDDVVGWLYSTIEIYLSAVPWAKVTPREMVVMKQTLKDEEVCEGMPYGFLQCYKYAIGVTQEEMPNYNHILDCYQECLPSGTKADDPYDWEELQNSHEVSSI</sequence>
<dbReference type="Pfam" id="PF00069">
    <property type="entry name" value="Pkinase"/>
    <property type="match status" value="1"/>
</dbReference>
<evidence type="ECO:0000256" key="3">
    <source>
        <dbReference type="ARBA" id="ARBA00022840"/>
    </source>
</evidence>
<dbReference type="Proteomes" id="UP001608902">
    <property type="component" value="Unassembled WGS sequence"/>
</dbReference>
<protein>
    <recommendedName>
        <fullName evidence="1">non-specific serine/threonine protein kinase</fullName>
        <ecNumber evidence="1">2.7.11.1</ecNumber>
    </recommendedName>
</protein>
<gene>
    <name evidence="7" type="ORF">AB6A40_005712</name>
</gene>
<evidence type="ECO:0000256" key="5">
    <source>
        <dbReference type="RuleBase" id="RU000304"/>
    </source>
</evidence>
<feature type="binding site" evidence="4">
    <location>
        <position position="55"/>
    </location>
    <ligand>
        <name>ATP</name>
        <dbReference type="ChEBI" id="CHEBI:30616"/>
    </ligand>
</feature>
<dbReference type="EC" id="2.7.11.1" evidence="1"/>
<dbReference type="Gene3D" id="1.10.510.10">
    <property type="entry name" value="Transferase(Phosphotransferase) domain 1"/>
    <property type="match status" value="1"/>
</dbReference>
<dbReference type="SMART" id="SM00220">
    <property type="entry name" value="S_TKc"/>
    <property type="match status" value="1"/>
</dbReference>
<keyword evidence="5" id="KW-0808">Transferase</keyword>
<keyword evidence="5" id="KW-0418">Kinase</keyword>
<keyword evidence="5" id="KW-0723">Serine/threonine-protein kinase</keyword>
<dbReference type="GO" id="GO:0005524">
    <property type="term" value="F:ATP binding"/>
    <property type="evidence" value="ECO:0007669"/>
    <property type="project" value="UniProtKB-UniRule"/>
</dbReference>
<dbReference type="PROSITE" id="PS00107">
    <property type="entry name" value="PROTEIN_KINASE_ATP"/>
    <property type="match status" value="1"/>
</dbReference>
<organism evidence="7 8">
    <name type="scientific">Gnathostoma spinigerum</name>
    <dbReference type="NCBI Taxonomy" id="75299"/>
    <lineage>
        <taxon>Eukaryota</taxon>
        <taxon>Metazoa</taxon>
        <taxon>Ecdysozoa</taxon>
        <taxon>Nematoda</taxon>
        <taxon>Chromadorea</taxon>
        <taxon>Rhabditida</taxon>
        <taxon>Spirurina</taxon>
        <taxon>Gnathostomatomorpha</taxon>
        <taxon>Gnathostomatoidea</taxon>
        <taxon>Gnathostomatidae</taxon>
        <taxon>Gnathostoma</taxon>
    </lineage>
</organism>
<evidence type="ECO:0000313" key="8">
    <source>
        <dbReference type="Proteomes" id="UP001608902"/>
    </source>
</evidence>
<dbReference type="InterPro" id="IPR000719">
    <property type="entry name" value="Prot_kinase_dom"/>
</dbReference>
<keyword evidence="3 4" id="KW-0067">ATP-binding</keyword>
<evidence type="ECO:0000256" key="4">
    <source>
        <dbReference type="PROSITE-ProRule" id="PRU10141"/>
    </source>
</evidence>
<dbReference type="AlphaFoldDB" id="A0ABD6EPS5"/>
<comment type="similarity">
    <text evidence="5">Belongs to the protein kinase superfamily.</text>
</comment>
<dbReference type="PROSITE" id="PS00108">
    <property type="entry name" value="PROTEIN_KINASE_ST"/>
    <property type="match status" value="1"/>
</dbReference>
<keyword evidence="8" id="KW-1185">Reference proteome</keyword>
<accession>A0ABD6EPS5</accession>
<dbReference type="EMBL" id="JBGFUD010003745">
    <property type="protein sequence ID" value="MFH4979003.1"/>
    <property type="molecule type" value="Genomic_DNA"/>
</dbReference>
<dbReference type="SUPFAM" id="SSF56112">
    <property type="entry name" value="Protein kinase-like (PK-like)"/>
    <property type="match status" value="1"/>
</dbReference>
<dbReference type="PANTHER" id="PTHR11909">
    <property type="entry name" value="CASEIN KINASE-RELATED"/>
    <property type="match status" value="1"/>
</dbReference>
<comment type="caution">
    <text evidence="7">The sequence shown here is derived from an EMBL/GenBank/DDBJ whole genome shotgun (WGS) entry which is preliminary data.</text>
</comment>
<feature type="domain" description="Protein kinase" evidence="6">
    <location>
        <begin position="26"/>
        <end position="317"/>
    </location>
</feature>
<dbReference type="InterPro" id="IPR011009">
    <property type="entry name" value="Kinase-like_dom_sf"/>
</dbReference>
<dbReference type="PROSITE" id="PS50011">
    <property type="entry name" value="PROTEIN_KINASE_DOM"/>
    <property type="match status" value="1"/>
</dbReference>
<name>A0ABD6EPS5_9BILA</name>
<keyword evidence="2 4" id="KW-0547">Nucleotide-binding</keyword>
<proteinExistence type="inferred from homology"/>
<evidence type="ECO:0000256" key="2">
    <source>
        <dbReference type="ARBA" id="ARBA00022741"/>
    </source>
</evidence>